<name>A0ABS9T615_9ACTN</name>
<reference evidence="8" key="2">
    <citation type="journal article" date="2023" name="Int. J. Syst. Evol. Microbiol.">
        <title>Streptomyces marispadix sp. nov., isolated from marine beach sediment of the Northern Coast of Portugal.</title>
        <authorList>
            <person name="dos Santos J.D.N."/>
            <person name="Vitorino I.R."/>
            <person name="Kallscheuer N."/>
            <person name="Srivastava A."/>
            <person name="Krautwurst S."/>
            <person name="Marz M."/>
            <person name="Jogler C."/>
            <person name="Lobo Da Cunha A."/>
            <person name="Catita J."/>
            <person name="Goncalves H."/>
            <person name="Gonzalez I."/>
            <person name="Reyes F."/>
            <person name="Lage O.M."/>
        </authorList>
    </citation>
    <scope>NUCLEOTIDE SEQUENCE</scope>
    <source>
        <strain evidence="8">M600PL45_2</strain>
    </source>
</reference>
<dbReference type="PROSITE" id="PS00012">
    <property type="entry name" value="PHOSPHOPANTETHEINE"/>
    <property type="match status" value="1"/>
</dbReference>
<keyword evidence="2" id="KW-0596">Phosphopantetheine</keyword>
<feature type="region of interest" description="Disordered" evidence="6">
    <location>
        <begin position="25"/>
        <end position="46"/>
    </location>
</feature>
<feature type="compositionally biased region" description="Low complexity" evidence="6">
    <location>
        <begin position="1071"/>
        <end position="1087"/>
    </location>
</feature>
<dbReference type="CDD" id="cd19543">
    <property type="entry name" value="DCL_NRPS"/>
    <property type="match status" value="1"/>
</dbReference>
<feature type="compositionally biased region" description="Low complexity" evidence="6">
    <location>
        <begin position="1033"/>
        <end position="1060"/>
    </location>
</feature>
<dbReference type="Gene3D" id="3.40.50.980">
    <property type="match status" value="2"/>
</dbReference>
<dbReference type="InterPro" id="IPR001242">
    <property type="entry name" value="Condensation_dom"/>
</dbReference>
<evidence type="ECO:0000256" key="4">
    <source>
        <dbReference type="ARBA" id="ARBA00022737"/>
    </source>
</evidence>
<dbReference type="Gene3D" id="3.30.300.30">
    <property type="match status" value="1"/>
</dbReference>
<dbReference type="InterPro" id="IPR023213">
    <property type="entry name" value="CAT-like_dom_sf"/>
</dbReference>
<dbReference type="Gene3D" id="3.40.50.1820">
    <property type="entry name" value="alpha/beta hydrolase"/>
    <property type="match status" value="1"/>
</dbReference>
<keyword evidence="4" id="KW-0677">Repeat</keyword>
<feature type="region of interest" description="Disordered" evidence="6">
    <location>
        <begin position="2177"/>
        <end position="2223"/>
    </location>
</feature>
<dbReference type="SUPFAM" id="SSF56801">
    <property type="entry name" value="Acetyl-CoA synthetase-like"/>
    <property type="match status" value="1"/>
</dbReference>
<dbReference type="Proteomes" id="UP001166784">
    <property type="component" value="Unassembled WGS sequence"/>
</dbReference>
<dbReference type="InterPro" id="IPR045851">
    <property type="entry name" value="AMP-bd_C_sf"/>
</dbReference>
<evidence type="ECO:0000259" key="7">
    <source>
        <dbReference type="PROSITE" id="PS50075"/>
    </source>
</evidence>
<feature type="domain" description="Carrier" evidence="7">
    <location>
        <begin position="1143"/>
        <end position="1217"/>
    </location>
</feature>
<dbReference type="Pfam" id="PF00550">
    <property type="entry name" value="PP-binding"/>
    <property type="match status" value="1"/>
</dbReference>
<evidence type="ECO:0000256" key="6">
    <source>
        <dbReference type="SAM" id="MobiDB-lite"/>
    </source>
</evidence>
<dbReference type="CDD" id="cd05930">
    <property type="entry name" value="A_NRPS"/>
    <property type="match status" value="1"/>
</dbReference>
<dbReference type="Gene3D" id="2.30.38.10">
    <property type="entry name" value="Luciferase, Domain 3"/>
    <property type="match status" value="1"/>
</dbReference>
<keyword evidence="5" id="KW-0045">Antibiotic biosynthesis</keyword>
<dbReference type="SUPFAM" id="SSF53474">
    <property type="entry name" value="alpha/beta-Hydrolases"/>
    <property type="match status" value="1"/>
</dbReference>
<proteinExistence type="predicted"/>
<dbReference type="InterPro" id="IPR010060">
    <property type="entry name" value="NRPS_synth"/>
</dbReference>
<protein>
    <submittedName>
        <fullName evidence="8">Amino acid adenylation domain-containing protein</fullName>
    </submittedName>
</protein>
<sequence length="2507" mass="266520">MDASLFVDAVRTVTGESEALRLRVARARDRGTQPGTRPEETGDRRDAAGAPLLEADGEFPLPLVDMSAQSEPAAAAREWEQAELERPLEPTDALSSQALIRLASDRFRWFHRHHPCVLDEFGCGLITRRVAEVYTARAEGWTHEEDRLVPLSALHADEADYRGTQRPARDRAFWLGRFADRPEPLSLAASGPARGSAGDTAAAIHGPGGTASSRTVSLTAEASALVRAATRHTGTDPSAVLLAAVAAYVHRMTGGSDVVLGLPVDGRTRRALRRVAGAAGDVAALRLSVASGTAFTTLARDVALESRRVRRHQRFRHEELREQLGLAGSAADASAGRLYTTVVDVRTAAQEIRFGDHPASVRRVGRDGPAAGDAAGELRVVIDEDPADRTLSITFMGAAGRFSPARLDAHRERFERLLGEAVARPDRPVGAFDLLTPGERRTVLSWAQGGGTGTGTVVARPGSGSHRAAGAPHGATLPRLLDDSAARHPDAVAVSDGSVSLTYRELDERANRLARLLVEHGAGPERVVGLMLPRSAETIVAMLAVLKSGAAYLPLDPAYPAERLNFMARDARPCCVLTDQAGAGRDIASAMGAQAAKGAQAPLIVLDDPRTAEECGLRSPAPLTDADRANPLLPAHPAYVIYTSGSSGTPKGVVVAHASVTALTAWAVEEFGTDALQHTLAATSFSFDVSVAEIFPALTAGGRVEVVRDLLSLLDGDPPRWSGGLLCAIPSVLARLTDHGGLRLSAKTLSMAGEALPASLAQRVRETMPGTRLLNVYGPTEATVYATAWDGATAPEDAAPSIGRPLGHVRAYVLDEALQPVEPGRPGELYLAGEGLARGYLRRPGLSAERFVADPFGAPGGRMYRTGDLARWLDDGQIDFLGRIDGQVKFRGFRIELGEVESVLGRHGQVAEAVCAVREDTEGELRLAAYVVPSNRAGTGTGDGSGAGPVEPEALRQWLAERLPAYLVPAVVTVLPEMPRTPSGKLDREALPVPRPVRGQQTAGEDATRRAATEPTPESGRAQEQVPERPSEQELAPEPAEPAEPATAEPATAEPAPGESAEPEDTRASVEPARAPLPAERPSPESAQQAEPEPAHEPDRPSAAHAPESAPAPATTPATEAAAPDPGPDPAPDPGPAYEPEPEPAASREDLVAEAFASVLRLPQVAPEDSFFDLGGDSIVSIQLVSQLRKAGLVLTPQDVFEHKTVRALAAVARETGRASGGENASGVGEVPLIPIVHWLRELDGPVDGFHQAVLLQVPGGLRQDVLTKAVQALLDHHDALRLRLDTEGKDWRLVVRPPGSVAAASCVRRIAVSQPDADLVDTVGREAARAKSELDVRAGTMVRVLWFDAGPDTPGRLMFMGHHLSVDGVSWRIIVPDLSSAYEALESGGQPRLQPVETPLRQWAQALSAQAKEEHRLAELPLWTGILDTQGPQLAKRPLDPARDTTASARSHVLTYGAERARHLFTTIPAAFHCEINDVLLTALALAVRRCLGDETGSEGESRVRGGGEVLIDVEGHGREPVVPGADLSRTVGWFTSMYPVRLAPGDAASSGGQQQAYGQELGRALRRVKEQLRAIPDKGIGFGLLRYLNPETSPALVTAPPRHIGFNYFGRFLLPAASGERDWAPAPELAMSAGADAGMPLTHPLSINALTQDADEGTELSVSFVWPEGVVDDETVRALADAWFEILDSLAEYAAQPGAGGRTPSDFPLVGLDQDEIDELEAAHPDLEEVLPLSPLQQGMLYHVLLGSLAETGDDGPDGDGGAEETRNNLYTVQLALDLEGTLNARLMRKAAQELLRRHGNLRAAFVHDGMRQPVQVICADAELPWREADLSGAMMGERLEETARLMMRAERGRPFDPARPPMVRMMLLTTGENSYRLVLTTHHILLDGWSLPVIVRELFALYRQALGGSGGSDEDLPAITPFRDYLAWLENVDTGEAEAAWRDALSGLATTTRLAPDEGDLRPLPAQHVAVELTEETTTALVEMARRHGVTLNTVLQACWGVLLGLETGSDDVVFGSVVSGRPAELPGVETMVGLFINTVPTRVRTVPDESIGSLLVRVQHEQTRLMPYHHIGLGEIRGITNMGDMFDTVMAFENYPIDGVQSEPAPGLTLAGASGDDAPHYPLGLIVSARGERLFLRFDYRPHLLERGRVEALSARFVELLTTAAHEPARSVGTIASTEGPGDGSMDGTVSGPADGSMEAKADAAAPQAPDDAGQSETGGINVLLPLRDSGSRPPLFCVHPAAGIAWSYAGLTTPLGADQPVYGLQARGLGGTDVLPATVEEMAADYLTHVREVQPSGPYHLLGWSFGGLVAHEMAVQLQRSGESVGLLSVLDAFPPGPGGAVAGRPEEPQPADTAEAPADGGVGMVLGLVLEFFGYDPSAWAGETLTYPRFLEIARDRTGLLATFDESRIAAICRIFLNNGTLSRAHRPGRFTGNMLVFAARETDPQLAAELWLPHLDGGKPDVRTVDHTHGGMGRPDALGDIGKVLLEHLRGDATTPGATP</sequence>
<feature type="compositionally biased region" description="Basic and acidic residues" evidence="6">
    <location>
        <begin position="1093"/>
        <end position="1102"/>
    </location>
</feature>
<dbReference type="EMBL" id="JAKWJU010000002">
    <property type="protein sequence ID" value="MCH6163959.1"/>
    <property type="molecule type" value="Genomic_DNA"/>
</dbReference>
<dbReference type="SUPFAM" id="SSF52777">
    <property type="entry name" value="CoA-dependent acyltransferases"/>
    <property type="match status" value="6"/>
</dbReference>
<comment type="caution">
    <text evidence="8">The sequence shown here is derived from an EMBL/GenBank/DDBJ whole genome shotgun (WGS) entry which is preliminary data.</text>
</comment>
<dbReference type="NCBIfam" id="TIGR01733">
    <property type="entry name" value="AA-adenyl-dom"/>
    <property type="match status" value="1"/>
</dbReference>
<dbReference type="Pfam" id="PF13193">
    <property type="entry name" value="AMP-binding_C"/>
    <property type="match status" value="1"/>
</dbReference>
<dbReference type="InterPro" id="IPR001031">
    <property type="entry name" value="Thioesterase"/>
</dbReference>
<dbReference type="PROSITE" id="PS50075">
    <property type="entry name" value="CARRIER"/>
    <property type="match status" value="1"/>
</dbReference>
<feature type="compositionally biased region" description="Low complexity" evidence="6">
    <location>
        <begin position="2207"/>
        <end position="2217"/>
    </location>
</feature>
<dbReference type="Pfam" id="PF00501">
    <property type="entry name" value="AMP-binding"/>
    <property type="match status" value="1"/>
</dbReference>
<dbReference type="PROSITE" id="PS00455">
    <property type="entry name" value="AMP_BINDING"/>
    <property type="match status" value="1"/>
</dbReference>
<dbReference type="InterPro" id="IPR020845">
    <property type="entry name" value="AMP-binding_CS"/>
</dbReference>
<dbReference type="Gene3D" id="3.30.559.30">
    <property type="entry name" value="Nonribosomal peptide synthetase, condensation domain"/>
    <property type="match status" value="3"/>
</dbReference>
<evidence type="ECO:0000313" key="9">
    <source>
        <dbReference type="Proteomes" id="UP001166784"/>
    </source>
</evidence>
<dbReference type="SMART" id="SM00823">
    <property type="entry name" value="PKS_PP"/>
    <property type="match status" value="1"/>
</dbReference>
<organism evidence="8 9">
    <name type="scientific">Streptomyces marispadix</name>
    <dbReference type="NCBI Taxonomy" id="2922868"/>
    <lineage>
        <taxon>Bacteria</taxon>
        <taxon>Bacillati</taxon>
        <taxon>Actinomycetota</taxon>
        <taxon>Actinomycetes</taxon>
        <taxon>Kitasatosporales</taxon>
        <taxon>Streptomycetaceae</taxon>
        <taxon>Streptomyces</taxon>
    </lineage>
</organism>
<dbReference type="InterPro" id="IPR006162">
    <property type="entry name" value="Ppantetheine_attach_site"/>
</dbReference>
<feature type="compositionally biased region" description="Low complexity" evidence="6">
    <location>
        <begin position="1103"/>
        <end position="1124"/>
    </location>
</feature>
<dbReference type="InterPro" id="IPR009081">
    <property type="entry name" value="PP-bd_ACP"/>
</dbReference>
<evidence type="ECO:0000256" key="3">
    <source>
        <dbReference type="ARBA" id="ARBA00022553"/>
    </source>
</evidence>
<dbReference type="Pfam" id="PF00668">
    <property type="entry name" value="Condensation"/>
    <property type="match status" value="3"/>
</dbReference>
<evidence type="ECO:0000256" key="1">
    <source>
        <dbReference type="ARBA" id="ARBA00001957"/>
    </source>
</evidence>
<dbReference type="InterPro" id="IPR020806">
    <property type="entry name" value="PKS_PP-bd"/>
</dbReference>
<feature type="compositionally biased region" description="Pro residues" evidence="6">
    <location>
        <begin position="1125"/>
        <end position="1139"/>
    </location>
</feature>
<dbReference type="InterPro" id="IPR029058">
    <property type="entry name" value="AB_hydrolase_fold"/>
</dbReference>
<dbReference type="NCBIfam" id="TIGR01720">
    <property type="entry name" value="NRPS-para261"/>
    <property type="match status" value="1"/>
</dbReference>
<reference evidence="8" key="1">
    <citation type="submission" date="2022-03" db="EMBL/GenBank/DDBJ databases">
        <authorList>
            <person name="Santos J.D.N."/>
            <person name="Kallscheuer N."/>
            <person name="Jogler C."/>
            <person name="Lage O.M."/>
        </authorList>
    </citation>
    <scope>NUCLEOTIDE SEQUENCE</scope>
    <source>
        <strain evidence="8">M600PL45_2</strain>
    </source>
</reference>
<gene>
    <name evidence="8" type="ORF">MMA15_27230</name>
</gene>
<dbReference type="SUPFAM" id="SSF47336">
    <property type="entry name" value="ACP-like"/>
    <property type="match status" value="1"/>
</dbReference>
<evidence type="ECO:0000256" key="2">
    <source>
        <dbReference type="ARBA" id="ARBA00022450"/>
    </source>
</evidence>
<dbReference type="Gene3D" id="3.30.559.10">
    <property type="entry name" value="Chloramphenicol acetyltransferase-like domain"/>
    <property type="match status" value="3"/>
</dbReference>
<comment type="cofactor">
    <cofactor evidence="1">
        <name>pantetheine 4'-phosphate</name>
        <dbReference type="ChEBI" id="CHEBI:47942"/>
    </cofactor>
</comment>
<dbReference type="InterPro" id="IPR000873">
    <property type="entry name" value="AMP-dep_synth/lig_dom"/>
</dbReference>
<feature type="region of interest" description="Disordered" evidence="6">
    <location>
        <begin position="186"/>
        <end position="213"/>
    </location>
</feature>
<dbReference type="InterPro" id="IPR010071">
    <property type="entry name" value="AA_adenyl_dom"/>
</dbReference>
<keyword evidence="3" id="KW-0597">Phosphoprotein</keyword>
<dbReference type="Pfam" id="PF00975">
    <property type="entry name" value="Thioesterase"/>
    <property type="match status" value="1"/>
</dbReference>
<feature type="region of interest" description="Disordered" evidence="6">
    <location>
        <begin position="977"/>
        <end position="1148"/>
    </location>
</feature>
<dbReference type="InterPro" id="IPR036736">
    <property type="entry name" value="ACP-like_sf"/>
</dbReference>
<dbReference type="PANTHER" id="PTHR45527:SF1">
    <property type="entry name" value="FATTY ACID SYNTHASE"/>
    <property type="match status" value="1"/>
</dbReference>
<evidence type="ECO:0000256" key="5">
    <source>
        <dbReference type="ARBA" id="ARBA00023194"/>
    </source>
</evidence>
<dbReference type="PANTHER" id="PTHR45527">
    <property type="entry name" value="NONRIBOSOMAL PEPTIDE SYNTHETASE"/>
    <property type="match status" value="1"/>
</dbReference>
<evidence type="ECO:0000313" key="8">
    <source>
        <dbReference type="EMBL" id="MCH6163959.1"/>
    </source>
</evidence>
<accession>A0ABS9T615</accession>
<keyword evidence="9" id="KW-1185">Reference proteome</keyword>
<feature type="region of interest" description="Disordered" evidence="6">
    <location>
        <begin position="2343"/>
        <end position="2363"/>
    </location>
</feature>
<dbReference type="CDD" id="cd19534">
    <property type="entry name" value="E_NRPS"/>
    <property type="match status" value="1"/>
</dbReference>
<dbReference type="InterPro" id="IPR025110">
    <property type="entry name" value="AMP-bd_C"/>
</dbReference>
<dbReference type="Gene3D" id="1.10.1200.10">
    <property type="entry name" value="ACP-like"/>
    <property type="match status" value="1"/>
</dbReference>